<proteinExistence type="predicted"/>
<evidence type="ECO:0008006" key="4">
    <source>
        <dbReference type="Google" id="ProtNLM"/>
    </source>
</evidence>
<reference evidence="3" key="1">
    <citation type="journal article" date="2019" name="Int. J. Syst. Evol. Microbiol.">
        <title>The Global Catalogue of Microorganisms (GCM) 10K type strain sequencing project: providing services to taxonomists for standard genome sequencing and annotation.</title>
        <authorList>
            <consortium name="The Broad Institute Genomics Platform"/>
            <consortium name="The Broad Institute Genome Sequencing Center for Infectious Disease"/>
            <person name="Wu L."/>
            <person name="Ma J."/>
        </authorList>
    </citation>
    <scope>NUCLEOTIDE SEQUENCE [LARGE SCALE GENOMIC DNA]</scope>
    <source>
        <strain evidence="3">JCM 10411</strain>
    </source>
</reference>
<comment type="caution">
    <text evidence="2">The sequence shown here is derived from an EMBL/GenBank/DDBJ whole genome shotgun (WGS) entry which is preliminary data.</text>
</comment>
<evidence type="ECO:0000313" key="2">
    <source>
        <dbReference type="EMBL" id="MFC5857052.1"/>
    </source>
</evidence>
<organism evidence="2 3">
    <name type="scientific">Streptomyces chlorus</name>
    <dbReference type="NCBI Taxonomy" id="887452"/>
    <lineage>
        <taxon>Bacteria</taxon>
        <taxon>Bacillati</taxon>
        <taxon>Actinomycetota</taxon>
        <taxon>Actinomycetes</taxon>
        <taxon>Kitasatosporales</taxon>
        <taxon>Streptomycetaceae</taxon>
        <taxon>Streptomyces</taxon>
    </lineage>
</organism>
<name>A0ABW1E854_9ACTN</name>
<accession>A0ABW1E854</accession>
<keyword evidence="3" id="KW-1185">Reference proteome</keyword>
<evidence type="ECO:0000256" key="1">
    <source>
        <dbReference type="SAM" id="Phobius"/>
    </source>
</evidence>
<keyword evidence="1" id="KW-1133">Transmembrane helix</keyword>
<evidence type="ECO:0000313" key="3">
    <source>
        <dbReference type="Proteomes" id="UP001596180"/>
    </source>
</evidence>
<dbReference type="RefSeq" id="WP_381371455.1">
    <property type="nucleotide sequence ID" value="NZ_JBHSOA010000139.1"/>
</dbReference>
<dbReference type="Proteomes" id="UP001596180">
    <property type="component" value="Unassembled WGS sequence"/>
</dbReference>
<keyword evidence="1" id="KW-0472">Membrane</keyword>
<feature type="transmembrane region" description="Helical" evidence="1">
    <location>
        <begin position="6"/>
        <end position="23"/>
    </location>
</feature>
<protein>
    <recommendedName>
        <fullName evidence="4">Integral membrane protein</fullName>
    </recommendedName>
</protein>
<sequence>MLFVIALIGIAVFGITLWCAIAVARIRDIPTWRRFLPLALLIISNAASLLRAFDIPQPANTIAFPLNVAVILLGLCEIRAHRRRHA</sequence>
<keyword evidence="1" id="KW-0812">Transmembrane</keyword>
<gene>
    <name evidence="2" type="ORF">ACFPZI_36490</name>
</gene>
<dbReference type="EMBL" id="JBHSOA010000139">
    <property type="protein sequence ID" value="MFC5857052.1"/>
    <property type="molecule type" value="Genomic_DNA"/>
</dbReference>